<dbReference type="InterPro" id="IPR013022">
    <property type="entry name" value="Xyl_isomerase-like_TIM-brl"/>
</dbReference>
<dbReference type="SUPFAM" id="SSF51658">
    <property type="entry name" value="Xylose isomerase-like"/>
    <property type="match status" value="1"/>
</dbReference>
<name>A0A6J6CIJ3_9ZZZZ</name>
<reference evidence="2" key="1">
    <citation type="submission" date="2020-05" db="EMBL/GenBank/DDBJ databases">
        <authorList>
            <person name="Chiriac C."/>
            <person name="Salcher M."/>
            <person name="Ghai R."/>
            <person name="Kavagutti S V."/>
        </authorList>
    </citation>
    <scope>NUCLEOTIDE SEQUENCE</scope>
</reference>
<proteinExistence type="predicted"/>
<dbReference type="Gene3D" id="3.20.20.150">
    <property type="entry name" value="Divalent-metal-dependent TIM barrel enzymes"/>
    <property type="match status" value="1"/>
</dbReference>
<feature type="domain" description="Xylose isomerase-like TIM barrel" evidence="1">
    <location>
        <begin position="23"/>
        <end position="220"/>
    </location>
</feature>
<evidence type="ECO:0000313" key="2">
    <source>
        <dbReference type="EMBL" id="CAB4551312.1"/>
    </source>
</evidence>
<sequence length="258" mass="27870">MGRLLSLAAGVQPDVAPADMVTVAHEAGWPAVGIWFDGKVWDDKTSQEVRQRLDDTGIVALDIEPIIPSVDGNDFAEQLIEAAVIIGAQHILFTSRLKDQARTTERYQQVCELAEPHGIVVVCEFLPIFPLNTLSMAAEIVGTSGASNGGVLIDNLHLSRSGSSIDDVKAMPIELFPYLQICDAPAQCPTDFAGLLDEALNGRLCPGEGSLPIVELLKAIPAVPLSFEVRSKFLRDIGDPVERAKYLLKYVQLSCGHL</sequence>
<dbReference type="PANTHER" id="PTHR12110:SF48">
    <property type="entry name" value="BLL3656 PROTEIN"/>
    <property type="match status" value="1"/>
</dbReference>
<dbReference type="PANTHER" id="PTHR12110">
    <property type="entry name" value="HYDROXYPYRUVATE ISOMERASE"/>
    <property type="match status" value="1"/>
</dbReference>
<accession>A0A6J6CIJ3</accession>
<dbReference type="InterPro" id="IPR050312">
    <property type="entry name" value="IolE/XylAMocC-like"/>
</dbReference>
<dbReference type="AlphaFoldDB" id="A0A6J6CIJ3"/>
<gene>
    <name evidence="2" type="ORF">UFOPK1421_01301</name>
</gene>
<protein>
    <submittedName>
        <fullName evidence="2">Unannotated protein</fullName>
    </submittedName>
</protein>
<organism evidence="2">
    <name type="scientific">freshwater metagenome</name>
    <dbReference type="NCBI Taxonomy" id="449393"/>
    <lineage>
        <taxon>unclassified sequences</taxon>
        <taxon>metagenomes</taxon>
        <taxon>ecological metagenomes</taxon>
    </lineage>
</organism>
<evidence type="ECO:0000259" key="1">
    <source>
        <dbReference type="Pfam" id="PF01261"/>
    </source>
</evidence>
<dbReference type="Pfam" id="PF01261">
    <property type="entry name" value="AP_endonuc_2"/>
    <property type="match status" value="1"/>
</dbReference>
<dbReference type="InterPro" id="IPR036237">
    <property type="entry name" value="Xyl_isomerase-like_sf"/>
</dbReference>
<dbReference type="EMBL" id="CAEZSL010000169">
    <property type="protein sequence ID" value="CAB4551312.1"/>
    <property type="molecule type" value="Genomic_DNA"/>
</dbReference>